<keyword evidence="4" id="KW-0472">Membrane</keyword>
<gene>
    <name evidence="8" type="ORF">E0W69_005410</name>
</gene>
<dbReference type="Proteomes" id="UP000292424">
    <property type="component" value="Chromosome"/>
</dbReference>
<dbReference type="InterPro" id="IPR033985">
    <property type="entry name" value="SusD-like_N"/>
</dbReference>
<dbReference type="AlphaFoldDB" id="A0A5P2FX83"/>
<evidence type="ECO:0000256" key="2">
    <source>
        <dbReference type="ARBA" id="ARBA00006275"/>
    </source>
</evidence>
<dbReference type="Pfam" id="PF07980">
    <property type="entry name" value="SusD_RagB"/>
    <property type="match status" value="1"/>
</dbReference>
<evidence type="ECO:0000256" key="4">
    <source>
        <dbReference type="ARBA" id="ARBA00023136"/>
    </source>
</evidence>
<evidence type="ECO:0000259" key="6">
    <source>
        <dbReference type="Pfam" id="PF07980"/>
    </source>
</evidence>
<dbReference type="Pfam" id="PF14322">
    <property type="entry name" value="SusD-like_3"/>
    <property type="match status" value="1"/>
</dbReference>
<dbReference type="EMBL" id="CP044016">
    <property type="protein sequence ID" value="QES88124.1"/>
    <property type="molecule type" value="Genomic_DNA"/>
</dbReference>
<dbReference type="CDD" id="cd08977">
    <property type="entry name" value="SusD"/>
    <property type="match status" value="1"/>
</dbReference>
<dbReference type="SUPFAM" id="SSF48452">
    <property type="entry name" value="TPR-like"/>
    <property type="match status" value="1"/>
</dbReference>
<proteinExistence type="inferred from homology"/>
<dbReference type="InterPro" id="IPR012944">
    <property type="entry name" value="SusD_RagB_dom"/>
</dbReference>
<dbReference type="Gene3D" id="1.25.40.390">
    <property type="match status" value="1"/>
</dbReference>
<keyword evidence="3" id="KW-0732">Signal</keyword>
<reference evidence="8 9" key="1">
    <citation type="submission" date="2019-09" db="EMBL/GenBank/DDBJ databases">
        <title>Complete genome sequence of Arachidicoccus sp. B3-10 isolated from apple orchard soil.</title>
        <authorList>
            <person name="Kim H.S."/>
            <person name="Han K.-I."/>
            <person name="Suh M.K."/>
            <person name="Lee K.C."/>
            <person name="Eom M.K."/>
            <person name="Kim J.-S."/>
            <person name="Kang S.W."/>
            <person name="Sin Y."/>
            <person name="Lee J.-S."/>
        </authorList>
    </citation>
    <scope>NUCLEOTIDE SEQUENCE [LARGE SCALE GENOMIC DNA]</scope>
    <source>
        <strain evidence="8 9">B3-10</strain>
    </source>
</reference>
<feature type="domain" description="SusD-like N-terminal" evidence="7">
    <location>
        <begin position="44"/>
        <end position="223"/>
    </location>
</feature>
<dbReference type="RefSeq" id="WP_131329011.1">
    <property type="nucleotide sequence ID" value="NZ_CP044016.1"/>
</dbReference>
<dbReference type="PROSITE" id="PS51257">
    <property type="entry name" value="PROKAR_LIPOPROTEIN"/>
    <property type="match status" value="1"/>
</dbReference>
<name>A0A5P2FX83_9BACT</name>
<sequence length="498" mass="54913">MRKIFLNIFFIAILSQSIISCSKQLDQTPVSSTTTGNFYSNANDFKQAVTGAYAQLNNFPEQALWLGEMRSDNINAVSDGNRDWDGINNFSTSIGSTTFISDAWQDNFNGIYNVNSVLEALDEKGSILTNTSLKTRYYGELYFLRAFYYFQLVKEFGQVPIVTTPVTVSEITQIPRSEVSDVYNLIVSDLKQAINILPATYDAADIGRATLGAANALAGQVYLTKSGPTYDINGPGINANQYDSASYYFDQVINSGTYSLQNNYTDIFSYTNENNSEVIFDVQAKSGTNGSAFPSYLVPVAYWVSLGISNSYGNGYGTSVFNITNNLKTSYEPSGTVQDIRDTFNINYTYKVSTFFKKYININYKGSNGKDWPINFIVLRYADILLMKAESILNGGTGSTAEALGYVNQIRARAGLSALTSLTISSLLEERRREFAGEGLRWNDLIREGQAVTTINSWIASDGLSSQISNATNNSILYPIPTAQISTSNGLYTQNPGY</sequence>
<dbReference type="KEGG" id="arac:E0W69_005410"/>
<evidence type="ECO:0000256" key="3">
    <source>
        <dbReference type="ARBA" id="ARBA00022729"/>
    </source>
</evidence>
<dbReference type="OrthoDB" id="993981at2"/>
<evidence type="ECO:0000256" key="5">
    <source>
        <dbReference type="ARBA" id="ARBA00023237"/>
    </source>
</evidence>
<organism evidence="8 9">
    <name type="scientific">Rhizosphaericola mali</name>
    <dbReference type="NCBI Taxonomy" id="2545455"/>
    <lineage>
        <taxon>Bacteria</taxon>
        <taxon>Pseudomonadati</taxon>
        <taxon>Bacteroidota</taxon>
        <taxon>Chitinophagia</taxon>
        <taxon>Chitinophagales</taxon>
        <taxon>Chitinophagaceae</taxon>
        <taxon>Rhizosphaericola</taxon>
    </lineage>
</organism>
<keyword evidence="9" id="KW-1185">Reference proteome</keyword>
<dbReference type="InterPro" id="IPR011990">
    <property type="entry name" value="TPR-like_helical_dom_sf"/>
</dbReference>
<keyword evidence="5" id="KW-0998">Cell outer membrane</keyword>
<protein>
    <submittedName>
        <fullName evidence="8">RagB/SusD family nutrient uptake outer membrane protein</fullName>
    </submittedName>
</protein>
<comment type="similarity">
    <text evidence="2">Belongs to the SusD family.</text>
</comment>
<evidence type="ECO:0000313" key="8">
    <source>
        <dbReference type="EMBL" id="QES88124.1"/>
    </source>
</evidence>
<comment type="subcellular location">
    <subcellularLocation>
        <location evidence="1">Cell outer membrane</location>
    </subcellularLocation>
</comment>
<dbReference type="GO" id="GO:0009279">
    <property type="term" value="C:cell outer membrane"/>
    <property type="evidence" value="ECO:0007669"/>
    <property type="project" value="UniProtKB-SubCell"/>
</dbReference>
<evidence type="ECO:0000313" key="9">
    <source>
        <dbReference type="Proteomes" id="UP000292424"/>
    </source>
</evidence>
<evidence type="ECO:0000259" key="7">
    <source>
        <dbReference type="Pfam" id="PF14322"/>
    </source>
</evidence>
<feature type="domain" description="RagB/SusD" evidence="6">
    <location>
        <begin position="326"/>
        <end position="498"/>
    </location>
</feature>
<evidence type="ECO:0000256" key="1">
    <source>
        <dbReference type="ARBA" id="ARBA00004442"/>
    </source>
</evidence>
<accession>A0A5P2FX83</accession>